<proteinExistence type="inferred from homology"/>
<evidence type="ECO:0000313" key="7">
    <source>
        <dbReference type="EMBL" id="GAI84314.1"/>
    </source>
</evidence>
<dbReference type="Pfam" id="PF01226">
    <property type="entry name" value="Form_Nir_trans"/>
    <property type="match status" value="1"/>
</dbReference>
<evidence type="ECO:0000256" key="2">
    <source>
        <dbReference type="ARBA" id="ARBA00022692"/>
    </source>
</evidence>
<dbReference type="GO" id="GO:0015707">
    <property type="term" value="P:nitrite transport"/>
    <property type="evidence" value="ECO:0007669"/>
    <property type="project" value="TreeGrafter"/>
</dbReference>
<keyword evidence="3 6" id="KW-1133">Transmembrane helix</keyword>
<comment type="subcellular location">
    <subcellularLocation>
        <location evidence="1">Membrane</location>
        <topology evidence="1">Multi-pass membrane protein</topology>
    </subcellularLocation>
</comment>
<evidence type="ECO:0008006" key="8">
    <source>
        <dbReference type="Google" id="ProtNLM"/>
    </source>
</evidence>
<evidence type="ECO:0000256" key="1">
    <source>
        <dbReference type="ARBA" id="ARBA00004141"/>
    </source>
</evidence>
<comment type="caution">
    <text evidence="7">The sequence shown here is derived from an EMBL/GenBank/DDBJ whole genome shotgun (WGS) entry which is preliminary data.</text>
</comment>
<name>X1TW94_9ZZZZ</name>
<evidence type="ECO:0000256" key="6">
    <source>
        <dbReference type="SAM" id="Phobius"/>
    </source>
</evidence>
<evidence type="ECO:0000256" key="4">
    <source>
        <dbReference type="ARBA" id="ARBA00023136"/>
    </source>
</evidence>
<accession>X1TW94</accession>
<dbReference type="PANTHER" id="PTHR30520:SF6">
    <property type="entry name" value="FORMATE_NITRATE FAMILY TRANSPORTER (EUROFUNG)"/>
    <property type="match status" value="1"/>
</dbReference>
<reference evidence="7" key="1">
    <citation type="journal article" date="2014" name="Front. Microbiol.">
        <title>High frequency of phylogenetically diverse reductive dehalogenase-homologous genes in deep subseafloor sedimentary metagenomes.</title>
        <authorList>
            <person name="Kawai M."/>
            <person name="Futagami T."/>
            <person name="Toyoda A."/>
            <person name="Takaki Y."/>
            <person name="Nishi S."/>
            <person name="Hori S."/>
            <person name="Arai W."/>
            <person name="Tsubouchi T."/>
            <person name="Morono Y."/>
            <person name="Uchiyama I."/>
            <person name="Ito T."/>
            <person name="Fujiyama A."/>
            <person name="Inagaki F."/>
            <person name="Takami H."/>
        </authorList>
    </citation>
    <scope>NUCLEOTIDE SEQUENCE</scope>
    <source>
        <strain evidence="7">Expedition CK06-06</strain>
    </source>
</reference>
<organism evidence="7">
    <name type="scientific">marine sediment metagenome</name>
    <dbReference type="NCBI Taxonomy" id="412755"/>
    <lineage>
        <taxon>unclassified sequences</taxon>
        <taxon>metagenomes</taxon>
        <taxon>ecological metagenomes</taxon>
    </lineage>
</organism>
<dbReference type="GO" id="GO:0005886">
    <property type="term" value="C:plasma membrane"/>
    <property type="evidence" value="ECO:0007669"/>
    <property type="project" value="TreeGrafter"/>
</dbReference>
<dbReference type="GO" id="GO:0015513">
    <property type="term" value="F:high-affinity secondary active nitrite transmembrane transporter activity"/>
    <property type="evidence" value="ECO:0007669"/>
    <property type="project" value="TreeGrafter"/>
</dbReference>
<comment type="similarity">
    <text evidence="5">Belongs to the FNT transporter (TC 1.A.16) family.</text>
</comment>
<dbReference type="InterPro" id="IPR023271">
    <property type="entry name" value="Aquaporin-like"/>
</dbReference>
<dbReference type="PROSITE" id="PS01005">
    <property type="entry name" value="FORMATE_NITRITE_TP_1"/>
    <property type="match status" value="1"/>
</dbReference>
<dbReference type="EMBL" id="BARW01009765">
    <property type="protein sequence ID" value="GAI84314.1"/>
    <property type="molecule type" value="Genomic_DNA"/>
</dbReference>
<dbReference type="PANTHER" id="PTHR30520">
    <property type="entry name" value="FORMATE TRANSPORTER-RELATED"/>
    <property type="match status" value="1"/>
</dbReference>
<evidence type="ECO:0000256" key="3">
    <source>
        <dbReference type="ARBA" id="ARBA00022989"/>
    </source>
</evidence>
<dbReference type="AlphaFoldDB" id="X1TW94"/>
<feature type="transmembrane region" description="Helical" evidence="6">
    <location>
        <begin position="61"/>
        <end position="83"/>
    </location>
</feature>
<sequence>MSKNVSLDPTIDAISSAGERKTKQSFVVNLLTGWNAGVFIALGGMLAIIVSQKVPSEWSGFMFAAVFPLGLIGIIIMGGADLFTGDCMITPMAQYTKKVKANETYRNWFLALG</sequence>
<dbReference type="InterPro" id="IPR024002">
    <property type="entry name" value="For/NO2_transpt_CS"/>
</dbReference>
<keyword evidence="4 6" id="KW-0472">Membrane</keyword>
<dbReference type="Gene3D" id="1.20.1080.10">
    <property type="entry name" value="Glycerol uptake facilitator protein"/>
    <property type="match status" value="1"/>
</dbReference>
<keyword evidence="2 6" id="KW-0812">Transmembrane</keyword>
<feature type="non-terminal residue" evidence="7">
    <location>
        <position position="113"/>
    </location>
</feature>
<dbReference type="InterPro" id="IPR000292">
    <property type="entry name" value="For/NO2_transpt"/>
</dbReference>
<feature type="transmembrane region" description="Helical" evidence="6">
    <location>
        <begin position="26"/>
        <end position="49"/>
    </location>
</feature>
<gene>
    <name evidence="7" type="ORF">S12H4_19509</name>
</gene>
<protein>
    <recommendedName>
        <fullName evidence="8">Formate/nitrite transporter</fullName>
    </recommendedName>
</protein>
<evidence type="ECO:0000256" key="5">
    <source>
        <dbReference type="ARBA" id="ARBA00049660"/>
    </source>
</evidence>